<accession>B8FJC0</accession>
<dbReference type="NCBIfam" id="NF037995">
    <property type="entry name" value="TRAP_S1"/>
    <property type="match status" value="1"/>
</dbReference>
<dbReference type="EMBL" id="CP001322">
    <property type="protein sequence ID" value="ACL05589.1"/>
    <property type="molecule type" value="Genomic_DNA"/>
</dbReference>
<dbReference type="CDD" id="cd13670">
    <property type="entry name" value="PBP2_TRAP_Tp0957_like"/>
    <property type="match status" value="1"/>
</dbReference>
<evidence type="ECO:0000256" key="2">
    <source>
        <dbReference type="ARBA" id="ARBA00022448"/>
    </source>
</evidence>
<dbReference type="HOGENOM" id="CLU_036176_6_0_7"/>
<keyword evidence="2" id="KW-0813">Transport</keyword>
<evidence type="ECO:0000256" key="3">
    <source>
        <dbReference type="ARBA" id="ARBA00022729"/>
    </source>
</evidence>
<dbReference type="InterPro" id="IPR018389">
    <property type="entry name" value="DctP_fam"/>
</dbReference>
<dbReference type="eggNOG" id="COG1638">
    <property type="taxonomic scope" value="Bacteria"/>
</dbReference>
<keyword evidence="5" id="KW-1185">Reference proteome</keyword>
<dbReference type="KEGG" id="dal:Dalk_3903"/>
<organism evidence="4 5">
    <name type="scientific">Desulfatibacillum aliphaticivorans</name>
    <dbReference type="NCBI Taxonomy" id="218208"/>
    <lineage>
        <taxon>Bacteria</taxon>
        <taxon>Pseudomonadati</taxon>
        <taxon>Thermodesulfobacteriota</taxon>
        <taxon>Desulfobacteria</taxon>
        <taxon>Desulfobacterales</taxon>
        <taxon>Desulfatibacillaceae</taxon>
        <taxon>Desulfatibacillum</taxon>
    </lineage>
</organism>
<sequence>MPKKQVACALVLLTFVALILFPGSAYSGNYEYIWKSGSLVPKGVGYATQINQIFVPGLLGATDGKLILKTYFGGIMGDDEDVLKKVQAGQLEAAGSGAQLAFMVCPDLGVTSLPFLFNSYDEVDYIRKAMYPAFDEITQSRGLKLLLWLDQGFDQIYSVDKPIASLESFENIKFLTWCGDIEVSFIETMGASAVPVDVPEFNAGIRQGVAEAYIGPPIWGVSTQMYSVLRYVNTTNVRYSPAVFVVSMEAWNALPAEYQKRISAQRESWQTPFIEGSRADNKKCLEAMLKYGVQKVETPPEVLEALKRKSRPIYDKMADRVYSRKILTRTERLLEEYRASHAGG</sequence>
<protein>
    <submittedName>
        <fullName evidence="4">TRAP-type C4-dicarboxylate transport system, DctP subunit</fullName>
    </submittedName>
</protein>
<dbReference type="Proteomes" id="UP000000739">
    <property type="component" value="Chromosome"/>
</dbReference>
<dbReference type="Gene3D" id="3.40.190.170">
    <property type="entry name" value="Bacterial extracellular solute-binding protein, family 7"/>
    <property type="match status" value="1"/>
</dbReference>
<reference evidence="4 5" key="1">
    <citation type="journal article" date="2012" name="Environ. Microbiol.">
        <title>The genome sequence of Desulfatibacillum alkenivorans AK-01: a blueprint for anaerobic alkane oxidation.</title>
        <authorList>
            <person name="Callaghan A.V."/>
            <person name="Morris B.E."/>
            <person name="Pereira I.A."/>
            <person name="McInerney M.J."/>
            <person name="Austin R.N."/>
            <person name="Groves J.T."/>
            <person name="Kukor J.J."/>
            <person name="Suflita J.M."/>
            <person name="Young L.Y."/>
            <person name="Zylstra G.J."/>
            <person name="Wawrik B."/>
        </authorList>
    </citation>
    <scope>NUCLEOTIDE SEQUENCE [LARGE SCALE GENOMIC DNA]</scope>
    <source>
        <strain evidence="4 5">AK-01</strain>
    </source>
</reference>
<name>B8FJC0_DESAL</name>
<gene>
    <name evidence="4" type="ordered locus">Dalk_3903</name>
</gene>
<keyword evidence="3" id="KW-0732">Signal</keyword>
<dbReference type="RefSeq" id="WP_015948638.1">
    <property type="nucleotide sequence ID" value="NC_011768.1"/>
</dbReference>
<dbReference type="AlphaFoldDB" id="B8FJC0"/>
<comment type="similarity">
    <text evidence="1">Belongs to the bacterial solute-binding protein 7 family.</text>
</comment>
<dbReference type="PANTHER" id="PTHR33376:SF7">
    <property type="entry name" value="C4-DICARBOXYLATE-BINDING PROTEIN DCTB"/>
    <property type="match status" value="1"/>
</dbReference>
<evidence type="ECO:0000313" key="4">
    <source>
        <dbReference type="EMBL" id="ACL05589.1"/>
    </source>
</evidence>
<dbReference type="PANTHER" id="PTHR33376">
    <property type="match status" value="1"/>
</dbReference>
<evidence type="ECO:0000313" key="5">
    <source>
        <dbReference type="Proteomes" id="UP000000739"/>
    </source>
</evidence>
<dbReference type="InterPro" id="IPR038404">
    <property type="entry name" value="TRAP_DctP_sf"/>
</dbReference>
<evidence type="ECO:0000256" key="1">
    <source>
        <dbReference type="ARBA" id="ARBA00009023"/>
    </source>
</evidence>
<dbReference type="GO" id="GO:0055085">
    <property type="term" value="P:transmembrane transport"/>
    <property type="evidence" value="ECO:0007669"/>
    <property type="project" value="InterPro"/>
</dbReference>
<proteinExistence type="inferred from homology"/>
<dbReference type="Pfam" id="PF03480">
    <property type="entry name" value="DctP"/>
    <property type="match status" value="1"/>
</dbReference>